<dbReference type="NCBIfam" id="TIGR00229">
    <property type="entry name" value="sensory_box"/>
    <property type="match status" value="2"/>
</dbReference>
<dbReference type="EMBL" id="BARS01032134">
    <property type="protein sequence ID" value="GAG25934.1"/>
    <property type="molecule type" value="Genomic_DNA"/>
</dbReference>
<dbReference type="SUPFAM" id="SSF55785">
    <property type="entry name" value="PYP-like sensor domain (PAS domain)"/>
    <property type="match status" value="2"/>
</dbReference>
<protein>
    <recommendedName>
        <fullName evidence="2">histidine kinase</fullName>
        <ecNumber evidence="2">2.7.13.3</ecNumber>
    </recommendedName>
</protein>
<dbReference type="InterPro" id="IPR003661">
    <property type="entry name" value="HisK_dim/P_dom"/>
</dbReference>
<gene>
    <name evidence="8" type="ORF">S01H1_49911</name>
</gene>
<dbReference type="Gene3D" id="3.30.450.20">
    <property type="entry name" value="PAS domain"/>
    <property type="match status" value="2"/>
</dbReference>
<evidence type="ECO:0000259" key="7">
    <source>
        <dbReference type="PROSITE" id="PS50113"/>
    </source>
</evidence>
<dbReference type="InterPro" id="IPR036097">
    <property type="entry name" value="HisK_dim/P_sf"/>
</dbReference>
<dbReference type="SMART" id="SM00086">
    <property type="entry name" value="PAC"/>
    <property type="match status" value="2"/>
</dbReference>
<evidence type="ECO:0000256" key="4">
    <source>
        <dbReference type="ARBA" id="ARBA00022679"/>
    </source>
</evidence>
<dbReference type="CDD" id="cd00130">
    <property type="entry name" value="PAS"/>
    <property type="match status" value="2"/>
</dbReference>
<dbReference type="Pfam" id="PF08447">
    <property type="entry name" value="PAS_3"/>
    <property type="match status" value="1"/>
</dbReference>
<keyword evidence="3" id="KW-0597">Phosphoprotein</keyword>
<feature type="domain" description="PAS" evidence="6">
    <location>
        <begin position="1"/>
        <end position="58"/>
    </location>
</feature>
<dbReference type="PANTHER" id="PTHR43304">
    <property type="entry name" value="PHYTOCHROME-LIKE PROTEIN CPH1"/>
    <property type="match status" value="1"/>
</dbReference>
<dbReference type="AlphaFoldDB" id="X0W4Y8"/>
<dbReference type="EC" id="2.7.13.3" evidence="2"/>
<evidence type="ECO:0000259" key="6">
    <source>
        <dbReference type="PROSITE" id="PS50112"/>
    </source>
</evidence>
<evidence type="ECO:0000256" key="3">
    <source>
        <dbReference type="ARBA" id="ARBA00022553"/>
    </source>
</evidence>
<evidence type="ECO:0000256" key="1">
    <source>
        <dbReference type="ARBA" id="ARBA00000085"/>
    </source>
</evidence>
<dbReference type="InterPro" id="IPR013655">
    <property type="entry name" value="PAS_fold_3"/>
</dbReference>
<dbReference type="Pfam" id="PF13426">
    <property type="entry name" value="PAS_9"/>
    <property type="match status" value="1"/>
</dbReference>
<feature type="non-terminal residue" evidence="8">
    <location>
        <position position="1"/>
    </location>
</feature>
<evidence type="ECO:0000313" key="8">
    <source>
        <dbReference type="EMBL" id="GAG25934.1"/>
    </source>
</evidence>
<dbReference type="CDD" id="cd00082">
    <property type="entry name" value="HisKA"/>
    <property type="match status" value="1"/>
</dbReference>
<dbReference type="InterPro" id="IPR035965">
    <property type="entry name" value="PAS-like_dom_sf"/>
</dbReference>
<feature type="non-terminal residue" evidence="8">
    <location>
        <position position="261"/>
    </location>
</feature>
<dbReference type="Gene3D" id="1.10.287.130">
    <property type="match status" value="1"/>
</dbReference>
<dbReference type="InterPro" id="IPR000700">
    <property type="entry name" value="PAS-assoc_C"/>
</dbReference>
<keyword evidence="5" id="KW-0418">Kinase</keyword>
<dbReference type="GO" id="GO:0000155">
    <property type="term" value="F:phosphorelay sensor kinase activity"/>
    <property type="evidence" value="ECO:0007669"/>
    <property type="project" value="InterPro"/>
</dbReference>
<comment type="catalytic activity">
    <reaction evidence="1">
        <text>ATP + protein L-histidine = ADP + protein N-phospho-L-histidine.</text>
        <dbReference type="EC" id="2.7.13.3"/>
    </reaction>
</comment>
<name>X0W4Y8_9ZZZZ</name>
<dbReference type="PROSITE" id="PS50113">
    <property type="entry name" value="PAC"/>
    <property type="match status" value="2"/>
</dbReference>
<sequence length="261" mass="29124">AFIGLIDTNMKLRFANEPLLKSIGRTKDEVIGKPVEDILAASTFSVSKPNLLRALQGEERVYENILTSADGTKLDVVVHLVPEVDSLGKTTGVCALLVDRSALKQAHEELRRKELRIQTAVEGSSVGIIEFSFDDPDWVFADHIESLLELEPGELKNSRKMIRNRIHPDDLKINDLAKTQEAQGHGTKIEIRLKTKSGDYCWFAINSRAIGGKMGTPQRVIGTISDIDDLKQAQLRATEDVRRRDEFLAMLSHELRNPMAA</sequence>
<evidence type="ECO:0000256" key="2">
    <source>
        <dbReference type="ARBA" id="ARBA00012438"/>
    </source>
</evidence>
<comment type="caution">
    <text evidence="8">The sequence shown here is derived from an EMBL/GenBank/DDBJ whole genome shotgun (WGS) entry which is preliminary data.</text>
</comment>
<dbReference type="SUPFAM" id="SSF47384">
    <property type="entry name" value="Homodimeric domain of signal transducing histidine kinase"/>
    <property type="match status" value="1"/>
</dbReference>
<feature type="domain" description="PAC" evidence="7">
    <location>
        <begin position="60"/>
        <end position="112"/>
    </location>
</feature>
<keyword evidence="4" id="KW-0808">Transferase</keyword>
<accession>X0W4Y8</accession>
<dbReference type="InterPro" id="IPR001610">
    <property type="entry name" value="PAC"/>
</dbReference>
<dbReference type="PANTHER" id="PTHR43304:SF1">
    <property type="entry name" value="PAC DOMAIN-CONTAINING PROTEIN"/>
    <property type="match status" value="1"/>
</dbReference>
<proteinExistence type="predicted"/>
<dbReference type="InterPro" id="IPR000014">
    <property type="entry name" value="PAS"/>
</dbReference>
<reference evidence="8" key="1">
    <citation type="journal article" date="2014" name="Front. Microbiol.">
        <title>High frequency of phylogenetically diverse reductive dehalogenase-homologous genes in deep subseafloor sedimentary metagenomes.</title>
        <authorList>
            <person name="Kawai M."/>
            <person name="Futagami T."/>
            <person name="Toyoda A."/>
            <person name="Takaki Y."/>
            <person name="Nishi S."/>
            <person name="Hori S."/>
            <person name="Arai W."/>
            <person name="Tsubouchi T."/>
            <person name="Morono Y."/>
            <person name="Uchiyama I."/>
            <person name="Ito T."/>
            <person name="Fujiyama A."/>
            <person name="Inagaki F."/>
            <person name="Takami H."/>
        </authorList>
    </citation>
    <scope>NUCLEOTIDE SEQUENCE</scope>
    <source>
        <strain evidence="8">Expedition CK06-06</strain>
    </source>
</reference>
<evidence type="ECO:0000256" key="5">
    <source>
        <dbReference type="ARBA" id="ARBA00022777"/>
    </source>
</evidence>
<organism evidence="8">
    <name type="scientific">marine sediment metagenome</name>
    <dbReference type="NCBI Taxonomy" id="412755"/>
    <lineage>
        <taxon>unclassified sequences</taxon>
        <taxon>metagenomes</taxon>
        <taxon>ecological metagenomes</taxon>
    </lineage>
</organism>
<dbReference type="PROSITE" id="PS50112">
    <property type="entry name" value="PAS"/>
    <property type="match status" value="1"/>
</dbReference>
<dbReference type="InterPro" id="IPR052162">
    <property type="entry name" value="Sensor_kinase/Photoreceptor"/>
</dbReference>
<feature type="domain" description="PAC" evidence="7">
    <location>
        <begin position="187"/>
        <end position="239"/>
    </location>
</feature>